<dbReference type="AlphaFoldDB" id="L9XAQ5"/>
<feature type="transmembrane region" description="Helical" evidence="10">
    <location>
        <begin position="169"/>
        <end position="195"/>
    </location>
</feature>
<evidence type="ECO:0000313" key="11">
    <source>
        <dbReference type="EMBL" id="ELY58829.1"/>
    </source>
</evidence>
<feature type="transmembrane region" description="Helical" evidence="10">
    <location>
        <begin position="397"/>
        <end position="421"/>
    </location>
</feature>
<dbReference type="EMBL" id="AOIB01000018">
    <property type="protein sequence ID" value="ELY58829.1"/>
    <property type="molecule type" value="Genomic_DNA"/>
</dbReference>
<reference evidence="11 12" key="1">
    <citation type="journal article" date="2014" name="PLoS Genet.">
        <title>Phylogenetically driven sequencing of extremely halophilic archaea reveals strategies for static and dynamic osmo-response.</title>
        <authorList>
            <person name="Becker E.A."/>
            <person name="Seitzer P.M."/>
            <person name="Tritt A."/>
            <person name="Larsen D."/>
            <person name="Krusor M."/>
            <person name="Yao A.I."/>
            <person name="Wu D."/>
            <person name="Madern D."/>
            <person name="Eisen J.A."/>
            <person name="Darling A.E."/>
            <person name="Facciotti M.T."/>
        </authorList>
    </citation>
    <scope>NUCLEOTIDE SEQUENCE [LARGE SCALE GENOMIC DNA]</scope>
    <source>
        <strain evidence="11 12">DSM 10524</strain>
    </source>
</reference>
<feature type="transmembrane region" description="Helical" evidence="10">
    <location>
        <begin position="20"/>
        <end position="41"/>
    </location>
</feature>
<feature type="transmembrane region" description="Helical" evidence="10">
    <location>
        <begin position="427"/>
        <end position="449"/>
    </location>
</feature>
<keyword evidence="5 10" id="KW-0812">Transmembrane</keyword>
<evidence type="ECO:0000256" key="7">
    <source>
        <dbReference type="ARBA" id="ARBA00023065"/>
    </source>
</evidence>
<dbReference type="InterPro" id="IPR048279">
    <property type="entry name" value="MdtK-like"/>
</dbReference>
<organism evidence="11 12">
    <name type="scientific">Natronococcus amylolyticus DSM 10524</name>
    <dbReference type="NCBI Taxonomy" id="1227497"/>
    <lineage>
        <taxon>Archaea</taxon>
        <taxon>Methanobacteriati</taxon>
        <taxon>Methanobacteriota</taxon>
        <taxon>Stenosarchaea group</taxon>
        <taxon>Halobacteria</taxon>
        <taxon>Halobacteriales</taxon>
        <taxon>Natrialbaceae</taxon>
        <taxon>Natronococcus</taxon>
    </lineage>
</organism>
<dbReference type="Proteomes" id="UP000011688">
    <property type="component" value="Unassembled WGS sequence"/>
</dbReference>
<dbReference type="GO" id="GO:0042910">
    <property type="term" value="F:xenobiotic transmembrane transporter activity"/>
    <property type="evidence" value="ECO:0007669"/>
    <property type="project" value="InterPro"/>
</dbReference>
<evidence type="ECO:0000256" key="3">
    <source>
        <dbReference type="ARBA" id="ARBA00022449"/>
    </source>
</evidence>
<comment type="subcellular location">
    <subcellularLocation>
        <location evidence="1">Cell membrane</location>
        <topology evidence="1">Multi-pass membrane protein</topology>
    </subcellularLocation>
</comment>
<dbReference type="STRING" id="1227497.C491_08413"/>
<evidence type="ECO:0000256" key="4">
    <source>
        <dbReference type="ARBA" id="ARBA00022475"/>
    </source>
</evidence>
<dbReference type="PANTHER" id="PTHR43298">
    <property type="entry name" value="MULTIDRUG RESISTANCE PROTEIN NORM-RELATED"/>
    <property type="match status" value="1"/>
</dbReference>
<keyword evidence="3" id="KW-0050">Antiport</keyword>
<dbReference type="InterPro" id="IPR050222">
    <property type="entry name" value="MATE_MdtK"/>
</dbReference>
<dbReference type="PATRIC" id="fig|1227497.3.peg.1733"/>
<feature type="transmembrane region" description="Helical" evidence="10">
    <location>
        <begin position="97"/>
        <end position="120"/>
    </location>
</feature>
<evidence type="ECO:0000256" key="1">
    <source>
        <dbReference type="ARBA" id="ARBA00004651"/>
    </source>
</evidence>
<evidence type="ECO:0000313" key="12">
    <source>
        <dbReference type="Proteomes" id="UP000011688"/>
    </source>
</evidence>
<dbReference type="GO" id="GO:0005886">
    <property type="term" value="C:plasma membrane"/>
    <property type="evidence" value="ECO:0007669"/>
    <property type="project" value="UniProtKB-SubCell"/>
</dbReference>
<keyword evidence="7" id="KW-0406">Ion transport</keyword>
<evidence type="ECO:0000256" key="6">
    <source>
        <dbReference type="ARBA" id="ARBA00022989"/>
    </source>
</evidence>
<dbReference type="PANTHER" id="PTHR43298:SF2">
    <property type="entry name" value="FMN_FAD EXPORTER YEEO-RELATED"/>
    <property type="match status" value="1"/>
</dbReference>
<sequence>MIRMLDLDREEITTGSIPRVLAVLAAPLLVQNLVQVLQQLVDTLWLGRHSLEAVAAVGLTFPIIGLLAAVAVGTSVGTQVLVSQRVGADELGKGRRAAVNGTVVGFVAGLLVGIAVWVLAGWIVGLFGAGTVVTQYAAAYLATFAFAIPLMSASDTVEASFVGWGDTRAALYINVVAVATNLVLDPFLIFGWWLFPELGVPGAALATVIGYGVGFTFGLGMAIRGRDGFALSRADADLTLEDCREIVDIGWPTAGQYLSSQSARVGMIWLVAIVGGAAGLAAYTIGARVAAIAFVPAIGLQQAAQSMVGQNLGAERPERARRTTWVGVVIASVGLTAVGAAQWAIPETLSMLFVPDASPAEVELAAEYLRILAYGYWAIGATYLLQAGFNGARRTRTSLVATLFQYWIVRLPVALAGAYLLGLGVVGIFWGVTISNIVAALGLGAYYWYETETGMNARAVETASSEAAD</sequence>
<keyword evidence="8 10" id="KW-0472">Membrane</keyword>
<feature type="transmembrane region" description="Helical" evidence="10">
    <location>
        <begin position="53"/>
        <end position="76"/>
    </location>
</feature>
<feature type="transmembrane region" description="Helical" evidence="10">
    <location>
        <begin position="291"/>
        <end position="313"/>
    </location>
</feature>
<keyword evidence="4" id="KW-1003">Cell membrane</keyword>
<evidence type="ECO:0000256" key="9">
    <source>
        <dbReference type="ARBA" id="ARBA00031636"/>
    </source>
</evidence>
<comment type="caution">
    <text evidence="11">The sequence shown here is derived from an EMBL/GenBank/DDBJ whole genome shotgun (WGS) entry which is preliminary data.</text>
</comment>
<dbReference type="PIRSF" id="PIRSF006603">
    <property type="entry name" value="DinF"/>
    <property type="match status" value="1"/>
</dbReference>
<name>L9XAQ5_9EURY</name>
<keyword evidence="12" id="KW-1185">Reference proteome</keyword>
<proteinExistence type="predicted"/>
<dbReference type="InterPro" id="IPR002528">
    <property type="entry name" value="MATE_fam"/>
</dbReference>
<accession>L9XAQ5</accession>
<keyword evidence="2" id="KW-0813">Transport</keyword>
<evidence type="ECO:0000256" key="8">
    <source>
        <dbReference type="ARBA" id="ARBA00023136"/>
    </source>
</evidence>
<gene>
    <name evidence="11" type="ORF">C491_08413</name>
</gene>
<evidence type="ECO:0000256" key="2">
    <source>
        <dbReference type="ARBA" id="ARBA00022448"/>
    </source>
</evidence>
<dbReference type="Pfam" id="PF01554">
    <property type="entry name" value="MatE"/>
    <property type="match status" value="2"/>
</dbReference>
<feature type="transmembrane region" description="Helical" evidence="10">
    <location>
        <begin position="325"/>
        <end position="345"/>
    </location>
</feature>
<keyword evidence="6 10" id="KW-1133">Transmembrane helix</keyword>
<protein>
    <recommendedName>
        <fullName evidence="9">Multidrug-efflux transporter</fullName>
    </recommendedName>
</protein>
<evidence type="ECO:0000256" key="5">
    <source>
        <dbReference type="ARBA" id="ARBA00022692"/>
    </source>
</evidence>
<dbReference type="GO" id="GO:0006811">
    <property type="term" value="P:monoatomic ion transport"/>
    <property type="evidence" value="ECO:0007669"/>
    <property type="project" value="UniProtKB-KW"/>
</dbReference>
<feature type="transmembrane region" description="Helical" evidence="10">
    <location>
        <begin position="201"/>
        <end position="223"/>
    </location>
</feature>
<feature type="transmembrane region" description="Helical" evidence="10">
    <location>
        <begin position="266"/>
        <end position="285"/>
    </location>
</feature>
<feature type="transmembrane region" description="Helical" evidence="10">
    <location>
        <begin position="126"/>
        <end position="148"/>
    </location>
</feature>
<evidence type="ECO:0000256" key="10">
    <source>
        <dbReference type="SAM" id="Phobius"/>
    </source>
</evidence>
<dbReference type="GO" id="GO:0015297">
    <property type="term" value="F:antiporter activity"/>
    <property type="evidence" value="ECO:0007669"/>
    <property type="project" value="UniProtKB-KW"/>
</dbReference>
<feature type="transmembrane region" description="Helical" evidence="10">
    <location>
        <begin position="365"/>
        <end position="385"/>
    </location>
</feature>
<dbReference type="eggNOG" id="arCOG01731">
    <property type="taxonomic scope" value="Archaea"/>
</dbReference>
<dbReference type="NCBIfam" id="TIGR00797">
    <property type="entry name" value="matE"/>
    <property type="match status" value="1"/>
</dbReference>